<keyword evidence="1" id="KW-0175">Coiled coil</keyword>
<feature type="region of interest" description="Disordered" evidence="2">
    <location>
        <begin position="72"/>
        <end position="105"/>
    </location>
</feature>
<protein>
    <submittedName>
        <fullName evidence="3">Uncharacterized protein</fullName>
    </submittedName>
</protein>
<evidence type="ECO:0000256" key="1">
    <source>
        <dbReference type="SAM" id="Coils"/>
    </source>
</evidence>
<dbReference type="AlphaFoldDB" id="A0A9P6ALR6"/>
<feature type="coiled-coil region" evidence="1">
    <location>
        <begin position="239"/>
        <end position="311"/>
    </location>
</feature>
<dbReference type="Proteomes" id="UP000886523">
    <property type="component" value="Unassembled WGS sequence"/>
</dbReference>
<gene>
    <name evidence="3" type="ORF">BS47DRAFT_1397969</name>
</gene>
<keyword evidence="4" id="KW-1185">Reference proteome</keyword>
<evidence type="ECO:0000313" key="3">
    <source>
        <dbReference type="EMBL" id="KAF9508189.1"/>
    </source>
</evidence>
<sequence>MSDPSSPHNSIPPFLLPGNLAKRPLGVWYTQLVNLMHDESPPYTAFKLATIFNWELVYLRINRMSFENDPWHASKGSSDSLVPKSFGGSPQAAKDQQGAERKGRAADWCQPLDGDTIKKYFIASKPGSSGKNSLLQSLSVTHFRVLDSRPNVVDVILAAYAVSTQRWKYHLWTANCWWLARSIRLFIQMQWGGEDDGEMPEGLLVDMRERDLVADQPKILVIYGKFNTIRERNLNLHTAELCAQAAEEAQQAAEEAQWEVEEAQWAAEETQRAAEEAQWEAEELAAHEAEQQRLKEKRWRLEEERRRAAEADVLRKAEGCCIEAEGRHAAEAQIAKLQEQLRLLTPDSAYT</sequence>
<evidence type="ECO:0000313" key="4">
    <source>
        <dbReference type="Proteomes" id="UP000886523"/>
    </source>
</evidence>
<evidence type="ECO:0000256" key="2">
    <source>
        <dbReference type="SAM" id="MobiDB-lite"/>
    </source>
</evidence>
<name>A0A9P6ALR6_9AGAM</name>
<dbReference type="EMBL" id="MU129063">
    <property type="protein sequence ID" value="KAF9508189.1"/>
    <property type="molecule type" value="Genomic_DNA"/>
</dbReference>
<organism evidence="3 4">
    <name type="scientific">Hydnum rufescens UP504</name>
    <dbReference type="NCBI Taxonomy" id="1448309"/>
    <lineage>
        <taxon>Eukaryota</taxon>
        <taxon>Fungi</taxon>
        <taxon>Dikarya</taxon>
        <taxon>Basidiomycota</taxon>
        <taxon>Agaricomycotina</taxon>
        <taxon>Agaricomycetes</taxon>
        <taxon>Cantharellales</taxon>
        <taxon>Hydnaceae</taxon>
        <taxon>Hydnum</taxon>
    </lineage>
</organism>
<comment type="caution">
    <text evidence="3">The sequence shown here is derived from an EMBL/GenBank/DDBJ whole genome shotgun (WGS) entry which is preliminary data.</text>
</comment>
<proteinExistence type="predicted"/>
<accession>A0A9P6ALR6</accession>
<reference evidence="3" key="1">
    <citation type="journal article" date="2020" name="Nat. Commun.">
        <title>Large-scale genome sequencing of mycorrhizal fungi provides insights into the early evolution of symbiotic traits.</title>
        <authorList>
            <person name="Miyauchi S."/>
            <person name="Kiss E."/>
            <person name="Kuo A."/>
            <person name="Drula E."/>
            <person name="Kohler A."/>
            <person name="Sanchez-Garcia M."/>
            <person name="Morin E."/>
            <person name="Andreopoulos B."/>
            <person name="Barry K.W."/>
            <person name="Bonito G."/>
            <person name="Buee M."/>
            <person name="Carver A."/>
            <person name="Chen C."/>
            <person name="Cichocki N."/>
            <person name="Clum A."/>
            <person name="Culley D."/>
            <person name="Crous P.W."/>
            <person name="Fauchery L."/>
            <person name="Girlanda M."/>
            <person name="Hayes R.D."/>
            <person name="Keri Z."/>
            <person name="LaButti K."/>
            <person name="Lipzen A."/>
            <person name="Lombard V."/>
            <person name="Magnuson J."/>
            <person name="Maillard F."/>
            <person name="Murat C."/>
            <person name="Nolan M."/>
            <person name="Ohm R.A."/>
            <person name="Pangilinan J."/>
            <person name="Pereira M.F."/>
            <person name="Perotto S."/>
            <person name="Peter M."/>
            <person name="Pfister S."/>
            <person name="Riley R."/>
            <person name="Sitrit Y."/>
            <person name="Stielow J.B."/>
            <person name="Szollosi G."/>
            <person name="Zifcakova L."/>
            <person name="Stursova M."/>
            <person name="Spatafora J.W."/>
            <person name="Tedersoo L."/>
            <person name="Vaario L.M."/>
            <person name="Yamada A."/>
            <person name="Yan M."/>
            <person name="Wang P."/>
            <person name="Xu J."/>
            <person name="Bruns T."/>
            <person name="Baldrian P."/>
            <person name="Vilgalys R."/>
            <person name="Dunand C."/>
            <person name="Henrissat B."/>
            <person name="Grigoriev I.V."/>
            <person name="Hibbett D."/>
            <person name="Nagy L.G."/>
            <person name="Martin F.M."/>
        </authorList>
    </citation>
    <scope>NUCLEOTIDE SEQUENCE</scope>
    <source>
        <strain evidence="3">UP504</strain>
    </source>
</reference>